<keyword evidence="3" id="KW-1185">Reference proteome</keyword>
<organism evidence="2 3">
    <name type="scientific">Coprinopsis marcescibilis</name>
    <name type="common">Agaric fungus</name>
    <name type="synonym">Psathyrella marcescibilis</name>
    <dbReference type="NCBI Taxonomy" id="230819"/>
    <lineage>
        <taxon>Eukaryota</taxon>
        <taxon>Fungi</taxon>
        <taxon>Dikarya</taxon>
        <taxon>Basidiomycota</taxon>
        <taxon>Agaricomycotina</taxon>
        <taxon>Agaricomycetes</taxon>
        <taxon>Agaricomycetidae</taxon>
        <taxon>Agaricales</taxon>
        <taxon>Agaricineae</taxon>
        <taxon>Psathyrellaceae</taxon>
        <taxon>Coprinopsis</taxon>
    </lineage>
</organism>
<dbReference type="Proteomes" id="UP000307440">
    <property type="component" value="Unassembled WGS sequence"/>
</dbReference>
<dbReference type="AlphaFoldDB" id="A0A5C3KMG0"/>
<feature type="compositionally biased region" description="Polar residues" evidence="1">
    <location>
        <begin position="1"/>
        <end position="19"/>
    </location>
</feature>
<evidence type="ECO:0000313" key="3">
    <source>
        <dbReference type="Proteomes" id="UP000307440"/>
    </source>
</evidence>
<name>A0A5C3KMG0_COPMA</name>
<accession>A0A5C3KMG0</accession>
<proteinExistence type="predicted"/>
<sequence>MGLTPLSSTFNTPAVSPSPSVLDLDQGNTTSLLHVPNASTNVAITPDAIQSKLVAKIRSKVLNLISSLDVHIQAAQLAFKMCNEGMVLADWDVRGLESRAASVRGGEGEVKDAGATGGAGSNLDVPVGGEGWDVSLGVGDSPTAVKSSIMIEVEFFDGDGDSRLAGVRLMQKYAKEGEELAKETERVFKEVSQEVYKIAAQTKDNTHIVLLPPGAGQAPSLRKPLKEVALDLVANLSLFSAFSQQANETSAWWTWVNEDLERNPGSQLCPEPVKDKFSAAYAWWETMKGAWQAYYDIISALHAQYPELSSSARTWEGTAVIRAGQLSAENSVDAEGFVSLSREISPSAPKSKRRPKETDVKGFLMWSGVLLRRKGSRINVIDTSQEQGKEKKAKRLRTFWRRRRGLEVSKD</sequence>
<dbReference type="OrthoDB" id="3056056at2759"/>
<feature type="region of interest" description="Disordered" evidence="1">
    <location>
        <begin position="1"/>
        <end position="22"/>
    </location>
</feature>
<gene>
    <name evidence="2" type="ORF">FA15DRAFT_758870</name>
</gene>
<evidence type="ECO:0000313" key="2">
    <source>
        <dbReference type="EMBL" id="TFK21225.1"/>
    </source>
</evidence>
<evidence type="ECO:0000256" key="1">
    <source>
        <dbReference type="SAM" id="MobiDB-lite"/>
    </source>
</evidence>
<reference evidence="2 3" key="1">
    <citation type="journal article" date="2019" name="Nat. Ecol. Evol.">
        <title>Megaphylogeny resolves global patterns of mushroom evolution.</title>
        <authorList>
            <person name="Varga T."/>
            <person name="Krizsan K."/>
            <person name="Foldi C."/>
            <person name="Dima B."/>
            <person name="Sanchez-Garcia M."/>
            <person name="Sanchez-Ramirez S."/>
            <person name="Szollosi G.J."/>
            <person name="Szarkandi J.G."/>
            <person name="Papp V."/>
            <person name="Albert L."/>
            <person name="Andreopoulos W."/>
            <person name="Angelini C."/>
            <person name="Antonin V."/>
            <person name="Barry K.W."/>
            <person name="Bougher N.L."/>
            <person name="Buchanan P."/>
            <person name="Buyck B."/>
            <person name="Bense V."/>
            <person name="Catcheside P."/>
            <person name="Chovatia M."/>
            <person name="Cooper J."/>
            <person name="Damon W."/>
            <person name="Desjardin D."/>
            <person name="Finy P."/>
            <person name="Geml J."/>
            <person name="Haridas S."/>
            <person name="Hughes K."/>
            <person name="Justo A."/>
            <person name="Karasinski D."/>
            <person name="Kautmanova I."/>
            <person name="Kiss B."/>
            <person name="Kocsube S."/>
            <person name="Kotiranta H."/>
            <person name="LaButti K.M."/>
            <person name="Lechner B.E."/>
            <person name="Liimatainen K."/>
            <person name="Lipzen A."/>
            <person name="Lukacs Z."/>
            <person name="Mihaltcheva S."/>
            <person name="Morgado L.N."/>
            <person name="Niskanen T."/>
            <person name="Noordeloos M.E."/>
            <person name="Ohm R.A."/>
            <person name="Ortiz-Santana B."/>
            <person name="Ovrebo C."/>
            <person name="Racz N."/>
            <person name="Riley R."/>
            <person name="Savchenko A."/>
            <person name="Shiryaev A."/>
            <person name="Soop K."/>
            <person name="Spirin V."/>
            <person name="Szebenyi C."/>
            <person name="Tomsovsky M."/>
            <person name="Tulloss R.E."/>
            <person name="Uehling J."/>
            <person name="Grigoriev I.V."/>
            <person name="Vagvolgyi C."/>
            <person name="Papp T."/>
            <person name="Martin F.M."/>
            <person name="Miettinen O."/>
            <person name="Hibbett D.S."/>
            <person name="Nagy L.G."/>
        </authorList>
    </citation>
    <scope>NUCLEOTIDE SEQUENCE [LARGE SCALE GENOMIC DNA]</scope>
    <source>
        <strain evidence="2 3">CBS 121175</strain>
    </source>
</reference>
<protein>
    <submittedName>
        <fullName evidence="2">Uncharacterized protein</fullName>
    </submittedName>
</protein>
<dbReference type="EMBL" id="ML210275">
    <property type="protein sequence ID" value="TFK21225.1"/>
    <property type="molecule type" value="Genomic_DNA"/>
</dbReference>